<proteinExistence type="predicted"/>
<sequence>MSVIAKNYLYDLPEDILVLIYKKAFKATLKKIEDMRETLDNYDRLVEYIKKNRYDEYKTRAIWSIMLCYRRDVGDPYYKYFLHYADSETDFLRLNKQKICKYNPAYSSIKYLDFPIYPIKERITTESYRDVKKILEEYTSIYLSNYIETVKANEKEYVREYLNIKRLELCDNKIRIEYVDTGVFKCSIDIYNNILETYNLIIRIFKILNMYNNLYPRYNLEFMNDLDDLREWFEYNSFFCGFNISDTGDTLLSRFYSARYT</sequence>
<evidence type="ECO:0000313" key="1">
    <source>
        <dbReference type="EMBL" id="QHU13429.1"/>
    </source>
</evidence>
<protein>
    <submittedName>
        <fullName evidence="1">Uncharacterized protein</fullName>
    </submittedName>
</protein>
<organism evidence="1">
    <name type="scientific">viral metagenome</name>
    <dbReference type="NCBI Taxonomy" id="1070528"/>
    <lineage>
        <taxon>unclassified sequences</taxon>
        <taxon>metagenomes</taxon>
        <taxon>organismal metagenomes</taxon>
    </lineage>
</organism>
<dbReference type="AlphaFoldDB" id="A0A6C0K6U3"/>
<accession>A0A6C0K6U3</accession>
<name>A0A6C0K6U3_9ZZZZ</name>
<dbReference type="EMBL" id="MN740820">
    <property type="protein sequence ID" value="QHU13429.1"/>
    <property type="molecule type" value="Genomic_DNA"/>
</dbReference>
<reference evidence="1" key="1">
    <citation type="journal article" date="2020" name="Nature">
        <title>Giant virus diversity and host interactions through global metagenomics.</title>
        <authorList>
            <person name="Schulz F."/>
            <person name="Roux S."/>
            <person name="Paez-Espino D."/>
            <person name="Jungbluth S."/>
            <person name="Walsh D.A."/>
            <person name="Denef V.J."/>
            <person name="McMahon K.D."/>
            <person name="Konstantinidis K.T."/>
            <person name="Eloe-Fadrosh E.A."/>
            <person name="Kyrpides N.C."/>
            <person name="Woyke T."/>
        </authorList>
    </citation>
    <scope>NUCLEOTIDE SEQUENCE</scope>
    <source>
        <strain evidence="1">GVMAG-S-1101178-73</strain>
    </source>
</reference>